<evidence type="ECO:0000256" key="1">
    <source>
        <dbReference type="SAM" id="Phobius"/>
    </source>
</evidence>
<keyword evidence="1" id="KW-1133">Transmembrane helix</keyword>
<dbReference type="Proteomes" id="UP000321577">
    <property type="component" value="Unassembled WGS sequence"/>
</dbReference>
<feature type="transmembrane region" description="Helical" evidence="1">
    <location>
        <begin position="35"/>
        <end position="56"/>
    </location>
</feature>
<keyword evidence="3" id="KW-1185">Reference proteome</keyword>
<evidence type="ECO:0000313" key="2">
    <source>
        <dbReference type="EMBL" id="GEP42376.1"/>
    </source>
</evidence>
<feature type="transmembrane region" description="Helical" evidence="1">
    <location>
        <begin position="6"/>
        <end position="28"/>
    </location>
</feature>
<gene>
    <name evidence="2" type="ORF">BGE01nite_16670</name>
</gene>
<keyword evidence="1" id="KW-0812">Transmembrane</keyword>
<accession>A0A512M6L0</accession>
<protein>
    <submittedName>
        <fullName evidence="2">Uncharacterized protein</fullName>
    </submittedName>
</protein>
<name>A0A512M6L0_9BACT</name>
<sequence>MYMGAVFMAPLAALLFQLLLGFLSQWLLRKSKSRPAHLGLGLCLGVIVTTLVVRALHIPHADSSGMNLWAIVAAIFVPPIVLGHAWSYRLKTR</sequence>
<keyword evidence="1" id="KW-0472">Membrane</keyword>
<feature type="transmembrane region" description="Helical" evidence="1">
    <location>
        <begin position="68"/>
        <end position="88"/>
    </location>
</feature>
<dbReference type="AlphaFoldDB" id="A0A512M6L0"/>
<dbReference type="EMBL" id="BKAG01000009">
    <property type="protein sequence ID" value="GEP42376.1"/>
    <property type="molecule type" value="Genomic_DNA"/>
</dbReference>
<reference evidence="2 3" key="1">
    <citation type="submission" date="2019-07" db="EMBL/GenBank/DDBJ databases">
        <title>Whole genome shotgun sequence of Brevifollis gellanilyticus NBRC 108608.</title>
        <authorList>
            <person name="Hosoyama A."/>
            <person name="Uohara A."/>
            <person name="Ohji S."/>
            <person name="Ichikawa N."/>
        </authorList>
    </citation>
    <scope>NUCLEOTIDE SEQUENCE [LARGE SCALE GENOMIC DNA]</scope>
    <source>
        <strain evidence="2 3">NBRC 108608</strain>
    </source>
</reference>
<evidence type="ECO:0000313" key="3">
    <source>
        <dbReference type="Proteomes" id="UP000321577"/>
    </source>
</evidence>
<organism evidence="2 3">
    <name type="scientific">Brevifollis gellanilyticus</name>
    <dbReference type="NCBI Taxonomy" id="748831"/>
    <lineage>
        <taxon>Bacteria</taxon>
        <taxon>Pseudomonadati</taxon>
        <taxon>Verrucomicrobiota</taxon>
        <taxon>Verrucomicrobiia</taxon>
        <taxon>Verrucomicrobiales</taxon>
        <taxon>Verrucomicrobiaceae</taxon>
    </lineage>
</organism>
<comment type="caution">
    <text evidence="2">The sequence shown here is derived from an EMBL/GenBank/DDBJ whole genome shotgun (WGS) entry which is preliminary data.</text>
</comment>
<proteinExistence type="predicted"/>